<organism evidence="2 3">
    <name type="scientific">Mycolicibacterium thermoresistibile</name>
    <name type="common">Mycobacterium thermoresistibile</name>
    <dbReference type="NCBI Taxonomy" id="1797"/>
    <lineage>
        <taxon>Bacteria</taxon>
        <taxon>Bacillati</taxon>
        <taxon>Actinomycetota</taxon>
        <taxon>Actinomycetes</taxon>
        <taxon>Mycobacteriales</taxon>
        <taxon>Mycobacteriaceae</taxon>
        <taxon>Mycolicibacterium</taxon>
    </lineage>
</organism>
<dbReference type="EMBL" id="BCTB01000002">
    <property type="protein sequence ID" value="GAT13287.1"/>
    <property type="molecule type" value="Genomic_DNA"/>
</dbReference>
<dbReference type="InterPro" id="IPR005500">
    <property type="entry name" value="DUF309"/>
</dbReference>
<dbReference type="InterPro" id="IPR023203">
    <property type="entry name" value="TTHA0068_sf"/>
</dbReference>
<dbReference type="PANTHER" id="PTHR34796">
    <property type="entry name" value="EXPRESSED PROTEIN"/>
    <property type="match status" value="1"/>
</dbReference>
<dbReference type="PANTHER" id="PTHR34796:SF1">
    <property type="entry name" value="EXPRESSED PROTEIN"/>
    <property type="match status" value="1"/>
</dbReference>
<dbReference type="OrthoDB" id="160968at2"/>
<evidence type="ECO:0000256" key="1">
    <source>
        <dbReference type="SAM" id="MobiDB-lite"/>
    </source>
</evidence>
<name>A0A100XB14_MYCTH</name>
<feature type="compositionally biased region" description="Basic and acidic residues" evidence="1">
    <location>
        <begin position="1"/>
        <end position="24"/>
    </location>
</feature>
<comment type="caution">
    <text evidence="2">The sequence shown here is derived from an EMBL/GenBank/DDBJ whole genome shotgun (WGS) entry which is preliminary data.</text>
</comment>
<reference evidence="3" key="2">
    <citation type="submission" date="2016-02" db="EMBL/GenBank/DDBJ databases">
        <title>Draft genome sequence of five rapidly growing Mycobacterium species.</title>
        <authorList>
            <person name="Katahira K."/>
            <person name="Gotou Y."/>
            <person name="Iida K."/>
            <person name="Ogura Y."/>
            <person name="Hayashi T."/>
        </authorList>
    </citation>
    <scope>NUCLEOTIDE SEQUENCE [LARGE SCALE GENOMIC DNA]</scope>
    <source>
        <strain evidence="3">JCM6362</strain>
    </source>
</reference>
<sequence length="161" mass="17265">MTVDRDRDRDELGRPRNARPRDALGRPLPPGSEGVPGIPEDLDLPPAETVRWAQDLLDRGLAFNAHEVFEAAWKSGPDADRMLWQGLAQLAVGITHVQRGNVTGAGALLRRAAERLATVDPPTRHGIDIAGLVRYAGALIADLEAGAAIGPERLRPVLVAP</sequence>
<dbReference type="RefSeq" id="WP_003927588.1">
    <property type="nucleotide sequence ID" value="NZ_BCTB01000002.1"/>
</dbReference>
<reference evidence="2 3" key="1">
    <citation type="journal article" date="2016" name="Genome Announc.">
        <title>Draft Genome Sequences of Five Rapidly Growing Mycobacterium Species, M. thermoresistibile, M. fortuitum subsp. acetamidolyticum, M. canariasense, M. brisbanense, and M. novocastrense.</title>
        <authorList>
            <person name="Katahira K."/>
            <person name="Ogura Y."/>
            <person name="Gotoh Y."/>
            <person name="Hayashi T."/>
        </authorList>
    </citation>
    <scope>NUCLEOTIDE SEQUENCE [LARGE SCALE GENOMIC DNA]</scope>
    <source>
        <strain evidence="2 3">JCM6362</strain>
    </source>
</reference>
<feature type="region of interest" description="Disordered" evidence="1">
    <location>
        <begin position="1"/>
        <end position="43"/>
    </location>
</feature>
<accession>A0A100XB14</accession>
<evidence type="ECO:0000313" key="2">
    <source>
        <dbReference type="EMBL" id="GAT13287.1"/>
    </source>
</evidence>
<dbReference type="AlphaFoldDB" id="A0A100XB14"/>
<dbReference type="OMA" id="MPFHAHE"/>
<gene>
    <name evidence="2" type="ORF">RMCT_0258</name>
</gene>
<evidence type="ECO:0008006" key="4">
    <source>
        <dbReference type="Google" id="ProtNLM"/>
    </source>
</evidence>
<dbReference type="Pfam" id="PF03745">
    <property type="entry name" value="DUF309"/>
    <property type="match status" value="1"/>
</dbReference>
<dbReference type="STRING" id="1797.RMCT_0258"/>
<evidence type="ECO:0000313" key="3">
    <source>
        <dbReference type="Proteomes" id="UP000069654"/>
    </source>
</evidence>
<protein>
    <recommendedName>
        <fullName evidence="4">DUF309 domain-containing protein</fullName>
    </recommendedName>
</protein>
<dbReference type="SUPFAM" id="SSF140663">
    <property type="entry name" value="TTHA0068-like"/>
    <property type="match status" value="1"/>
</dbReference>
<dbReference type="Proteomes" id="UP000069654">
    <property type="component" value="Unassembled WGS sequence"/>
</dbReference>
<dbReference type="Gene3D" id="1.10.3450.10">
    <property type="entry name" value="TTHA0068-like"/>
    <property type="match status" value="1"/>
</dbReference>
<proteinExistence type="predicted"/>